<sequence length="361" mass="41587">MKIIDRYILGKFLKTFFFTVLLSTAVSVVFDFSEKVQKLADTQLPASTIIKEYFIPFILFIDSTIWPIFILISVIFFTSRLAKNSEILSVLNAGVSFRRFLYPYILGGIIVSGIHLFANHFLIPYGEKSRIVFIANHLSDNKKKIRESNIQQMLTPESMIYIRTYRPSDTSAYDIQLEKIQNDRIVEIIKANKMEIVEAPFQWKLYDYSIRTFEGDRQHLEVHKNKYLDTTLYIKPGDFIQIDEFERTFTTFELYDQVQEQKLKGFSNVTSSWIEIHRRTADAVTSFILTILAVSISSRKVRGGLGLHLAAGLLIGALFILFSKFSITFANSAVVPPALGVWLPNIVFGFLTFIMFKMTQR</sequence>
<organism evidence="7 8">
    <name type="scientific">Membranihabitans marinus</name>
    <dbReference type="NCBI Taxonomy" id="1227546"/>
    <lineage>
        <taxon>Bacteria</taxon>
        <taxon>Pseudomonadati</taxon>
        <taxon>Bacteroidota</taxon>
        <taxon>Saprospiria</taxon>
        <taxon>Saprospirales</taxon>
        <taxon>Saprospiraceae</taxon>
        <taxon>Membranihabitans</taxon>
    </lineage>
</organism>
<dbReference type="AlphaFoldDB" id="A0A953L9Y3"/>
<feature type="transmembrane region" description="Helical" evidence="6">
    <location>
        <begin position="101"/>
        <end position="123"/>
    </location>
</feature>
<accession>A0A953L9Y3</accession>
<evidence type="ECO:0000256" key="6">
    <source>
        <dbReference type="SAM" id="Phobius"/>
    </source>
</evidence>
<comment type="subcellular location">
    <subcellularLocation>
        <location evidence="1">Cell membrane</location>
        <topology evidence="1">Multi-pass membrane protein</topology>
    </subcellularLocation>
</comment>
<feature type="transmembrane region" description="Helical" evidence="6">
    <location>
        <begin position="53"/>
        <end position="81"/>
    </location>
</feature>
<dbReference type="GO" id="GO:0043190">
    <property type="term" value="C:ATP-binding cassette (ABC) transporter complex"/>
    <property type="evidence" value="ECO:0007669"/>
    <property type="project" value="TreeGrafter"/>
</dbReference>
<dbReference type="RefSeq" id="WP_222579656.1">
    <property type="nucleotide sequence ID" value="NZ_JAHVHU010000007.1"/>
</dbReference>
<keyword evidence="4 6" id="KW-1133">Transmembrane helix</keyword>
<evidence type="ECO:0000313" key="8">
    <source>
        <dbReference type="Proteomes" id="UP000753961"/>
    </source>
</evidence>
<reference evidence="7" key="1">
    <citation type="submission" date="2021-06" db="EMBL/GenBank/DDBJ databases">
        <title>44 bacteria genomes isolated from Dapeng, Shenzhen.</title>
        <authorList>
            <person name="Zheng W."/>
            <person name="Yu S."/>
            <person name="Huang Y."/>
        </authorList>
    </citation>
    <scope>NUCLEOTIDE SEQUENCE</scope>
    <source>
        <strain evidence="7">DP5N28-2</strain>
    </source>
</reference>
<dbReference type="InterPro" id="IPR005495">
    <property type="entry name" value="LptG/LptF_permease"/>
</dbReference>
<feature type="transmembrane region" description="Helical" evidence="6">
    <location>
        <begin position="339"/>
        <end position="356"/>
    </location>
</feature>
<feature type="transmembrane region" description="Helical" evidence="6">
    <location>
        <begin position="305"/>
        <end position="327"/>
    </location>
</feature>
<feature type="transmembrane region" description="Helical" evidence="6">
    <location>
        <begin position="12"/>
        <end position="32"/>
    </location>
</feature>
<evidence type="ECO:0000256" key="4">
    <source>
        <dbReference type="ARBA" id="ARBA00022989"/>
    </source>
</evidence>
<keyword evidence="3 6" id="KW-0812">Transmembrane</keyword>
<dbReference type="Proteomes" id="UP000753961">
    <property type="component" value="Unassembled WGS sequence"/>
</dbReference>
<dbReference type="GO" id="GO:0015920">
    <property type="term" value="P:lipopolysaccharide transport"/>
    <property type="evidence" value="ECO:0007669"/>
    <property type="project" value="TreeGrafter"/>
</dbReference>
<evidence type="ECO:0000256" key="3">
    <source>
        <dbReference type="ARBA" id="ARBA00022692"/>
    </source>
</evidence>
<gene>
    <name evidence="7" type="ORF">KUV50_08285</name>
</gene>
<proteinExistence type="predicted"/>
<evidence type="ECO:0000256" key="1">
    <source>
        <dbReference type="ARBA" id="ARBA00004651"/>
    </source>
</evidence>
<keyword evidence="5 6" id="KW-0472">Membrane</keyword>
<protein>
    <submittedName>
        <fullName evidence="7">LptF/LptG family permease</fullName>
    </submittedName>
</protein>
<keyword evidence="8" id="KW-1185">Reference proteome</keyword>
<dbReference type="PANTHER" id="PTHR33529">
    <property type="entry name" value="SLR0882 PROTEIN-RELATED"/>
    <property type="match status" value="1"/>
</dbReference>
<name>A0A953L9Y3_9BACT</name>
<dbReference type="EMBL" id="JAHVHU010000007">
    <property type="protein sequence ID" value="MBY5958123.1"/>
    <property type="molecule type" value="Genomic_DNA"/>
</dbReference>
<evidence type="ECO:0000313" key="7">
    <source>
        <dbReference type="EMBL" id="MBY5958123.1"/>
    </source>
</evidence>
<dbReference type="PANTHER" id="PTHR33529:SF8">
    <property type="entry name" value="PERMEASE, YJGP_YJGQ FAMILY"/>
    <property type="match status" value="1"/>
</dbReference>
<evidence type="ECO:0000256" key="2">
    <source>
        <dbReference type="ARBA" id="ARBA00022475"/>
    </source>
</evidence>
<evidence type="ECO:0000256" key="5">
    <source>
        <dbReference type="ARBA" id="ARBA00023136"/>
    </source>
</evidence>
<comment type="caution">
    <text evidence="7">The sequence shown here is derived from an EMBL/GenBank/DDBJ whole genome shotgun (WGS) entry which is preliminary data.</text>
</comment>
<keyword evidence="2" id="KW-1003">Cell membrane</keyword>
<dbReference type="Pfam" id="PF03739">
    <property type="entry name" value="LptF_LptG"/>
    <property type="match status" value="1"/>
</dbReference>